<evidence type="ECO:0000313" key="1">
    <source>
        <dbReference type="EMBL" id="CCF44151.1"/>
    </source>
</evidence>
<sequence>MEKRRGVDSTWCVLNPFSAIGDELSDCGVGGAKELRLLLRMFSMSTLRKGSGSLGSMLSPSSLLGEAGFDGVVKVMCGRGLGVVGVGGSDLLVR</sequence>
<organism evidence="1 2">
    <name type="scientific">Colletotrichum higginsianum (strain IMI 349063)</name>
    <name type="common">Crucifer anthracnose fungus</name>
    <dbReference type="NCBI Taxonomy" id="759273"/>
    <lineage>
        <taxon>Eukaryota</taxon>
        <taxon>Fungi</taxon>
        <taxon>Dikarya</taxon>
        <taxon>Ascomycota</taxon>
        <taxon>Pezizomycotina</taxon>
        <taxon>Sordariomycetes</taxon>
        <taxon>Hypocreomycetidae</taxon>
        <taxon>Glomerellales</taxon>
        <taxon>Glomerellaceae</taxon>
        <taxon>Colletotrichum</taxon>
        <taxon>Colletotrichum destructivum species complex</taxon>
    </lineage>
</organism>
<dbReference type="HOGENOM" id="CLU_2386032_0_0_1"/>
<protein>
    <submittedName>
        <fullName evidence="1">Uncharacterized protein</fullName>
    </submittedName>
</protein>
<proteinExistence type="predicted"/>
<dbReference type="Proteomes" id="UP000007174">
    <property type="component" value="Unassembled WGS sequence"/>
</dbReference>
<name>H1VV92_COLHI</name>
<evidence type="ECO:0000313" key="2">
    <source>
        <dbReference type="Proteomes" id="UP000007174"/>
    </source>
</evidence>
<accession>H1VV92</accession>
<dbReference type="AlphaFoldDB" id="H1VV92"/>
<dbReference type="EMBL" id="CACQ02006660">
    <property type="protein sequence ID" value="CCF44151.1"/>
    <property type="molecule type" value="Genomic_DNA"/>
</dbReference>
<gene>
    <name evidence="1" type="ORF">CH063_13641</name>
</gene>
<reference evidence="2" key="1">
    <citation type="journal article" date="2012" name="Nat. Genet.">
        <title>Lifestyle transitions in plant pathogenic Colletotrichum fungi deciphered by genome and transcriptome analyses.</title>
        <authorList>
            <person name="O'Connell R.J."/>
            <person name="Thon M.R."/>
            <person name="Hacquard S."/>
            <person name="Amyotte S.G."/>
            <person name="Kleemann J."/>
            <person name="Torres M.F."/>
            <person name="Damm U."/>
            <person name="Buiate E.A."/>
            <person name="Epstein L."/>
            <person name="Alkan N."/>
            <person name="Altmueller J."/>
            <person name="Alvarado-Balderrama L."/>
            <person name="Bauser C.A."/>
            <person name="Becker C."/>
            <person name="Birren B.W."/>
            <person name="Chen Z."/>
            <person name="Choi J."/>
            <person name="Crouch J.A."/>
            <person name="Duvick J.P."/>
            <person name="Farman M.A."/>
            <person name="Gan P."/>
            <person name="Heiman D."/>
            <person name="Henrissat B."/>
            <person name="Howard R.J."/>
            <person name="Kabbage M."/>
            <person name="Koch C."/>
            <person name="Kracher B."/>
            <person name="Kubo Y."/>
            <person name="Law A.D."/>
            <person name="Lebrun M.-H."/>
            <person name="Lee Y.-H."/>
            <person name="Miyara I."/>
            <person name="Moore N."/>
            <person name="Neumann U."/>
            <person name="Nordstroem K."/>
            <person name="Panaccione D.G."/>
            <person name="Panstruga R."/>
            <person name="Place M."/>
            <person name="Proctor R.H."/>
            <person name="Prusky D."/>
            <person name="Rech G."/>
            <person name="Reinhardt R."/>
            <person name="Rollins J.A."/>
            <person name="Rounsley S."/>
            <person name="Schardl C.L."/>
            <person name="Schwartz D.C."/>
            <person name="Shenoy N."/>
            <person name="Shirasu K."/>
            <person name="Sikhakolli U.R."/>
            <person name="Stueber K."/>
            <person name="Sukno S.A."/>
            <person name="Sweigard J.A."/>
            <person name="Takano Y."/>
            <person name="Takahara H."/>
            <person name="Trail F."/>
            <person name="van der Does H.C."/>
            <person name="Voll L.M."/>
            <person name="Will I."/>
            <person name="Young S."/>
            <person name="Zeng Q."/>
            <person name="Zhang J."/>
            <person name="Zhou S."/>
            <person name="Dickman M.B."/>
            <person name="Schulze-Lefert P."/>
            <person name="Ver Loren van Themaat E."/>
            <person name="Ma L.-J."/>
            <person name="Vaillancourt L.J."/>
        </authorList>
    </citation>
    <scope>NUCLEOTIDE SEQUENCE [LARGE SCALE GENOMIC DNA]</scope>
    <source>
        <strain evidence="2">IMI 349063</strain>
    </source>
</reference>